<dbReference type="RefSeq" id="WP_022460591.1">
    <property type="nucleotide sequence ID" value="NZ_BAAFLA010000005.1"/>
</dbReference>
<evidence type="ECO:0000259" key="4">
    <source>
        <dbReference type="PROSITE" id="PS50043"/>
    </source>
</evidence>
<dbReference type="Gene3D" id="1.10.10.10">
    <property type="entry name" value="Winged helix-like DNA-binding domain superfamily/Winged helix DNA-binding domain"/>
    <property type="match status" value="1"/>
</dbReference>
<dbReference type="PANTHER" id="PTHR44688:SF16">
    <property type="entry name" value="DNA-BINDING TRANSCRIPTIONAL ACTIVATOR DEVR_DOSR"/>
    <property type="match status" value="1"/>
</dbReference>
<dbReference type="STRING" id="28117.BHV66_00845"/>
<keyword evidence="1" id="KW-0805">Transcription regulation</keyword>
<dbReference type="SUPFAM" id="SSF46894">
    <property type="entry name" value="C-terminal effector domain of the bipartite response regulators"/>
    <property type="match status" value="1"/>
</dbReference>
<organism evidence="5 6">
    <name type="scientific">Alistipes putredinis</name>
    <dbReference type="NCBI Taxonomy" id="28117"/>
    <lineage>
        <taxon>Bacteria</taxon>
        <taxon>Pseudomonadati</taxon>
        <taxon>Bacteroidota</taxon>
        <taxon>Bacteroidia</taxon>
        <taxon>Bacteroidales</taxon>
        <taxon>Rikenellaceae</taxon>
        <taxon>Alistipes</taxon>
    </lineage>
</organism>
<evidence type="ECO:0000313" key="5">
    <source>
        <dbReference type="EMBL" id="OKY96649.1"/>
    </source>
</evidence>
<dbReference type="PROSITE" id="PS50043">
    <property type="entry name" value="HTH_LUXR_2"/>
    <property type="match status" value="1"/>
</dbReference>
<protein>
    <submittedName>
        <fullName evidence="5">Helix-turn-helix transcriptional regulator</fullName>
    </submittedName>
</protein>
<comment type="caution">
    <text evidence="5">The sequence shown here is derived from an EMBL/GenBank/DDBJ whole genome shotgun (WGS) entry which is preliminary data.</text>
</comment>
<dbReference type="EMBL" id="MNQH01000001">
    <property type="protein sequence ID" value="OKY96649.1"/>
    <property type="molecule type" value="Genomic_DNA"/>
</dbReference>
<evidence type="ECO:0000256" key="2">
    <source>
        <dbReference type="ARBA" id="ARBA00023125"/>
    </source>
</evidence>
<dbReference type="GO" id="GO:0006355">
    <property type="term" value="P:regulation of DNA-templated transcription"/>
    <property type="evidence" value="ECO:0007669"/>
    <property type="project" value="InterPro"/>
</dbReference>
<gene>
    <name evidence="5" type="ORF">BHV66_00845</name>
</gene>
<dbReference type="AlphaFoldDB" id="A0A1Q6FCP7"/>
<evidence type="ECO:0000313" key="6">
    <source>
        <dbReference type="Proteomes" id="UP000187417"/>
    </source>
</evidence>
<keyword evidence="2" id="KW-0238">DNA-binding</keyword>
<proteinExistence type="predicted"/>
<dbReference type="InterPro" id="IPR016032">
    <property type="entry name" value="Sig_transdc_resp-reg_C-effctor"/>
</dbReference>
<dbReference type="GO" id="GO:0003677">
    <property type="term" value="F:DNA binding"/>
    <property type="evidence" value="ECO:0007669"/>
    <property type="project" value="UniProtKB-KW"/>
</dbReference>
<dbReference type="Pfam" id="PF00196">
    <property type="entry name" value="GerE"/>
    <property type="match status" value="1"/>
</dbReference>
<dbReference type="SMART" id="SM00421">
    <property type="entry name" value="HTH_LUXR"/>
    <property type="match status" value="1"/>
</dbReference>
<dbReference type="Proteomes" id="UP000187417">
    <property type="component" value="Unassembled WGS sequence"/>
</dbReference>
<dbReference type="InterPro" id="IPR036388">
    <property type="entry name" value="WH-like_DNA-bd_sf"/>
</dbReference>
<feature type="domain" description="HTH luxR-type" evidence="4">
    <location>
        <begin position="126"/>
        <end position="191"/>
    </location>
</feature>
<sequence length="203" mass="22571">MSCPPTKPAIAVITPNILIGLGLRTILEKVGPPGEIAVFDSFTEFIASGPERYFHYFAAMQVFMRHRTFFLENSHKTILLGKGYSAQFARMRQIDIFGGEERLVHDLLCLRSEAPRPDHALPRQHGTPAANLLSVRETEVLTLIAQGLLNKQIADRLQIGLTTVISHRRNIMQKLGVQSVAALVICAVSMGYVDESDIRTPHK</sequence>
<dbReference type="CDD" id="cd06170">
    <property type="entry name" value="LuxR_C_like"/>
    <property type="match status" value="1"/>
</dbReference>
<dbReference type="PANTHER" id="PTHR44688">
    <property type="entry name" value="DNA-BINDING TRANSCRIPTIONAL ACTIVATOR DEVR_DOSR"/>
    <property type="match status" value="1"/>
</dbReference>
<accession>A0A1Q6FCP7</accession>
<evidence type="ECO:0000256" key="1">
    <source>
        <dbReference type="ARBA" id="ARBA00023015"/>
    </source>
</evidence>
<reference evidence="5 6" key="1">
    <citation type="journal article" date="2016" name="Nat. Biotechnol.">
        <title>Measurement of bacterial replication rates in microbial communities.</title>
        <authorList>
            <person name="Brown C.T."/>
            <person name="Olm M.R."/>
            <person name="Thomas B.C."/>
            <person name="Banfield J.F."/>
        </authorList>
    </citation>
    <scope>NUCLEOTIDE SEQUENCE [LARGE SCALE GENOMIC DNA]</scope>
    <source>
        <strain evidence="5">CAG:67_53_122</strain>
    </source>
</reference>
<dbReference type="InterPro" id="IPR000792">
    <property type="entry name" value="Tscrpt_reg_LuxR_C"/>
</dbReference>
<evidence type="ECO:0000256" key="3">
    <source>
        <dbReference type="ARBA" id="ARBA00023163"/>
    </source>
</evidence>
<dbReference type="PRINTS" id="PR00038">
    <property type="entry name" value="HTHLUXR"/>
</dbReference>
<name>A0A1Q6FCP7_9BACT</name>
<dbReference type="PROSITE" id="PS00622">
    <property type="entry name" value="HTH_LUXR_1"/>
    <property type="match status" value="1"/>
</dbReference>
<keyword evidence="3" id="KW-0804">Transcription</keyword>